<evidence type="ECO:0000259" key="1">
    <source>
        <dbReference type="Pfam" id="PF13699"/>
    </source>
</evidence>
<dbReference type="Proteomes" id="UP000198640">
    <property type="component" value="Unassembled WGS sequence"/>
</dbReference>
<organism evidence="2 3">
    <name type="scientific">Nitrosomonas halophila</name>
    <dbReference type="NCBI Taxonomy" id="44576"/>
    <lineage>
        <taxon>Bacteria</taxon>
        <taxon>Pseudomonadati</taxon>
        <taxon>Pseudomonadota</taxon>
        <taxon>Betaproteobacteria</taxon>
        <taxon>Nitrosomonadales</taxon>
        <taxon>Nitrosomonadaceae</taxon>
        <taxon>Nitrosomonas</taxon>
    </lineage>
</organism>
<reference evidence="2 3" key="1">
    <citation type="submission" date="2016-10" db="EMBL/GenBank/DDBJ databases">
        <authorList>
            <person name="de Groot N.N."/>
        </authorList>
    </citation>
    <scope>NUCLEOTIDE SEQUENCE [LARGE SCALE GENOMIC DNA]</scope>
    <source>
        <strain evidence="2 3">Nm1</strain>
    </source>
</reference>
<dbReference type="AlphaFoldDB" id="A0A1H3PVM1"/>
<keyword evidence="3" id="KW-1185">Reference proteome</keyword>
<dbReference type="EMBL" id="FNOY01000115">
    <property type="protein sequence ID" value="SDZ05167.1"/>
    <property type="molecule type" value="Genomic_DNA"/>
</dbReference>
<dbReference type="Pfam" id="PF13699">
    <property type="entry name" value="eCIS_core"/>
    <property type="match status" value="1"/>
</dbReference>
<dbReference type="OrthoDB" id="7387101at2"/>
<name>A0A1H3PVM1_9PROT</name>
<protein>
    <recommendedName>
        <fullName evidence="1">eCIS core domain-containing protein</fullName>
    </recommendedName>
</protein>
<proteinExistence type="predicted"/>
<feature type="domain" description="eCIS core" evidence="1">
    <location>
        <begin position="147"/>
        <end position="223"/>
    </location>
</feature>
<sequence>MRTFAQKPKTTQQIRSAKPAIPGRAYFFSRISVHPRSSTKIQANLTVNASGDIYEQEAERVSERVMRMPEPQLQRACPAGRGGPGCEEKEGGMVQTKPIGDQITPLVRRQGAQEAERPVHAKAQGGISPVPADFESELDRLYGGGHPLSKATRDFFEPRFGWDFSNVRVHSNAHANQLARRVSAKAFTYGNNVVFGAGEYAPESPDGMRLLGHELTHVVQQSSLPTRAATAGMVQRFEIRTHGTAPHGWTNVPDEEVARLARAQDIVFRVIHWRDCKAYFRDNTPGGTDSTAQELYNNVDLWKHPSQSRQLYGEAERPGSSIAYTQHAYDVGAWTLAGTFIHELMHNGGQADEEACENALHPCGRLPQVPVGERDAGGIAPVRPGLRFFMSEVRRMLGDPNYTFVDFVGPRAVGCLYGRIAVNSSHRFWQTAYTAQVRNLAEAAVDQCSRR</sequence>
<dbReference type="STRING" id="44576.SAMN05421881_11152"/>
<dbReference type="RefSeq" id="WP_090415892.1">
    <property type="nucleotide sequence ID" value="NZ_FNOY01000115.1"/>
</dbReference>
<evidence type="ECO:0000313" key="3">
    <source>
        <dbReference type="Proteomes" id="UP000198640"/>
    </source>
</evidence>
<dbReference type="InterPro" id="IPR025295">
    <property type="entry name" value="eCIS_core_dom"/>
</dbReference>
<evidence type="ECO:0000313" key="2">
    <source>
        <dbReference type="EMBL" id="SDZ05167.1"/>
    </source>
</evidence>
<gene>
    <name evidence="2" type="ORF">SAMN05421881_11152</name>
</gene>
<accession>A0A1H3PVM1</accession>